<accession>A0A2V3HRD7</accession>
<protein>
    <submittedName>
        <fullName evidence="2">Uncharacterized protein</fullName>
    </submittedName>
</protein>
<dbReference type="AlphaFoldDB" id="A0A2V3HRD7"/>
<dbReference type="EMBL" id="PSPG01000007">
    <property type="protein sequence ID" value="PXF21595.1"/>
    <property type="molecule type" value="Genomic_DNA"/>
</dbReference>
<reference evidence="2 3" key="1">
    <citation type="journal article" date="2015" name="Nat. Commun.">
        <title>Genomic and transcriptomic evidence for scavenging of diverse organic compounds by widespread deep-sea archaea.</title>
        <authorList>
            <person name="Li M."/>
            <person name="Baker B.J."/>
            <person name="Anantharaman K."/>
            <person name="Jain S."/>
            <person name="Breier J.A."/>
            <person name="Dick G.J."/>
        </authorList>
    </citation>
    <scope>NUCLEOTIDE SEQUENCE [LARGE SCALE GENOMIC DNA]</scope>
    <source>
        <strain evidence="2">Cayman_51_deep</strain>
    </source>
</reference>
<evidence type="ECO:0000313" key="2">
    <source>
        <dbReference type="EMBL" id="PXF21595.1"/>
    </source>
</evidence>
<sequence length="378" mass="40599">MMRSRAAVLAVIALLLATSAGVANPGGESDAGRDYTCGGSCHGDPALSSPSDGTVTISVDSMAFTGTAIAIHVTASGMSLSGNRLLGVFLLGSANGNDDRPEDHGWHILQDPNGGLHNYVLVVVPPSGSITLTWVMLAPEHAGMQNLFASIHHGVNPNPNNWAYSALTMGYSVDVQPVPENLPGFSFDWTPEMRVTGDDSPTVIRTKNATSVSVQWMLDGEWVPHDAEAQMVEDDVWAVMLPATIGDTRMQYQVTTSNGEFSIVQPWLTVGTKPPPFDGGIWDARLQSLAFAFLVLAFLVALQTRLSPWEGRPELDHTEEVEAAQAEEVPPPPPGLEPEPADDYWSRLVSSEEAPGWLWDPVEEEWVADPENPPGGDD</sequence>
<name>A0A2V3HRD7_9ARCH</name>
<organism evidence="2 3">
    <name type="scientific">Candidatus Thalassarchaeum betae</name>
    <dbReference type="NCBI Taxonomy" id="2599289"/>
    <lineage>
        <taxon>Archaea</taxon>
        <taxon>Methanobacteriati</taxon>
        <taxon>Thermoplasmatota</taxon>
        <taxon>Candidatus Poseidoniia</taxon>
        <taxon>Candidatus Poseidoniales</taxon>
        <taxon>Candidatus Thalassarchaeaceae</taxon>
        <taxon>Candidatus Thalassarchaeum</taxon>
    </lineage>
</organism>
<proteinExistence type="predicted"/>
<evidence type="ECO:0000313" key="3">
    <source>
        <dbReference type="Proteomes" id="UP000248161"/>
    </source>
</evidence>
<dbReference type="Proteomes" id="UP000248161">
    <property type="component" value="Unassembled WGS sequence"/>
</dbReference>
<evidence type="ECO:0000256" key="1">
    <source>
        <dbReference type="SAM" id="MobiDB-lite"/>
    </source>
</evidence>
<feature type="region of interest" description="Disordered" evidence="1">
    <location>
        <begin position="319"/>
        <end position="347"/>
    </location>
</feature>
<gene>
    <name evidence="2" type="ORF">CXX69_04030</name>
</gene>
<comment type="caution">
    <text evidence="2">The sequence shown here is derived from an EMBL/GenBank/DDBJ whole genome shotgun (WGS) entry which is preliminary data.</text>
</comment>